<dbReference type="PANTHER" id="PTHR37828">
    <property type="entry name" value="GSR2449 PROTEIN"/>
    <property type="match status" value="1"/>
</dbReference>
<keyword evidence="4" id="KW-1185">Reference proteome</keyword>
<evidence type="ECO:0000313" key="3">
    <source>
        <dbReference type="EMBL" id="OCW56492.1"/>
    </source>
</evidence>
<accession>A0A1C1YSK5</accession>
<reference evidence="3 4" key="1">
    <citation type="submission" date="2015-12" db="EMBL/GenBank/DDBJ databases">
        <authorList>
            <person name="Shamseldin A."/>
            <person name="Moawad H."/>
            <person name="Abd El-Rahim W.M."/>
            <person name="Sadowsky M.J."/>
        </authorList>
    </citation>
    <scope>NUCLEOTIDE SEQUENCE [LARGE SCALE GENOMIC DNA]</scope>
    <source>
        <strain evidence="3 4">JC234</strain>
    </source>
</reference>
<comment type="similarity">
    <text evidence="1">Belongs to the YciI family.</text>
</comment>
<dbReference type="Proteomes" id="UP000094795">
    <property type="component" value="Unassembled WGS sequence"/>
</dbReference>
<dbReference type="SUPFAM" id="SSF54909">
    <property type="entry name" value="Dimeric alpha+beta barrel"/>
    <property type="match status" value="1"/>
</dbReference>
<sequence length="106" mass="11288">MFVTFLKFAENRAAAPAFMAAHNAWIAQGFEEGAFLCVGSLQPAAGGAILARAESRADHDARIAADPFVSERIVTAETWEVDPKRTVPALDFLKEAAVAAETQNPG</sequence>
<dbReference type="RefSeq" id="WP_066180761.1">
    <property type="nucleotide sequence ID" value="NZ_LQZT01000034.1"/>
</dbReference>
<evidence type="ECO:0000259" key="2">
    <source>
        <dbReference type="Pfam" id="PF03795"/>
    </source>
</evidence>
<organism evidence="3 4">
    <name type="scientific">Hoeflea olei</name>
    <dbReference type="NCBI Taxonomy" id="1480615"/>
    <lineage>
        <taxon>Bacteria</taxon>
        <taxon>Pseudomonadati</taxon>
        <taxon>Pseudomonadota</taxon>
        <taxon>Alphaproteobacteria</taxon>
        <taxon>Hyphomicrobiales</taxon>
        <taxon>Rhizobiaceae</taxon>
        <taxon>Hoeflea</taxon>
    </lineage>
</organism>
<comment type="caution">
    <text evidence="3">The sequence shown here is derived from an EMBL/GenBank/DDBJ whole genome shotgun (WGS) entry which is preliminary data.</text>
</comment>
<dbReference type="InterPro" id="IPR011008">
    <property type="entry name" value="Dimeric_a/b-barrel"/>
</dbReference>
<feature type="domain" description="YCII-related" evidence="2">
    <location>
        <begin position="7"/>
        <end position="72"/>
    </location>
</feature>
<dbReference type="EMBL" id="LQZT01000034">
    <property type="protein sequence ID" value="OCW56492.1"/>
    <property type="molecule type" value="Genomic_DNA"/>
</dbReference>
<dbReference type="STRING" id="1480615.AWJ14_16205"/>
<dbReference type="OrthoDB" id="9814407at2"/>
<dbReference type="PANTHER" id="PTHR37828:SF1">
    <property type="entry name" value="YCII-RELATED DOMAIN-CONTAINING PROTEIN"/>
    <property type="match status" value="1"/>
</dbReference>
<dbReference type="AlphaFoldDB" id="A0A1C1YSK5"/>
<dbReference type="Pfam" id="PF03795">
    <property type="entry name" value="YCII"/>
    <property type="match status" value="1"/>
</dbReference>
<proteinExistence type="inferred from homology"/>
<evidence type="ECO:0000313" key="4">
    <source>
        <dbReference type="Proteomes" id="UP000094795"/>
    </source>
</evidence>
<evidence type="ECO:0000256" key="1">
    <source>
        <dbReference type="ARBA" id="ARBA00007689"/>
    </source>
</evidence>
<dbReference type="InterPro" id="IPR005545">
    <property type="entry name" value="YCII"/>
</dbReference>
<name>A0A1C1YSK5_9HYPH</name>
<gene>
    <name evidence="3" type="ORF">AWJ14_16205</name>
</gene>
<dbReference type="Gene3D" id="3.30.70.1060">
    <property type="entry name" value="Dimeric alpha+beta barrel"/>
    <property type="match status" value="1"/>
</dbReference>
<protein>
    <recommendedName>
        <fullName evidence="2">YCII-related domain-containing protein</fullName>
    </recommendedName>
</protein>